<dbReference type="EMBL" id="UPXX01000027">
    <property type="protein sequence ID" value="VBB44121.1"/>
    <property type="molecule type" value="Genomic_DNA"/>
</dbReference>
<name>A0A653A7T2_UNCDX</name>
<dbReference type="PANTHER" id="PTHR43384:SF13">
    <property type="entry name" value="SLR0110 PROTEIN"/>
    <property type="match status" value="1"/>
</dbReference>
<dbReference type="GO" id="GO:0005524">
    <property type="term" value="F:ATP binding"/>
    <property type="evidence" value="ECO:0007669"/>
    <property type="project" value="TreeGrafter"/>
</dbReference>
<dbReference type="GO" id="GO:0005829">
    <property type="term" value="C:cytosol"/>
    <property type="evidence" value="ECO:0007669"/>
    <property type="project" value="TreeGrafter"/>
</dbReference>
<evidence type="ECO:0000259" key="1">
    <source>
        <dbReference type="Pfam" id="PF13614"/>
    </source>
</evidence>
<dbReference type="InterPro" id="IPR050625">
    <property type="entry name" value="ParA/MinD_ATPase"/>
</dbReference>
<dbReference type="SUPFAM" id="SSF52540">
    <property type="entry name" value="P-loop containing nucleoside triphosphate hydrolases"/>
    <property type="match status" value="1"/>
</dbReference>
<dbReference type="SUPFAM" id="SSF52172">
    <property type="entry name" value="CheY-like"/>
    <property type="match status" value="1"/>
</dbReference>
<organism evidence="2">
    <name type="scientific">Uncultured Desulfatiglans sp</name>
    <dbReference type="NCBI Taxonomy" id="1748965"/>
    <lineage>
        <taxon>Bacteria</taxon>
        <taxon>Pseudomonadati</taxon>
        <taxon>Thermodesulfobacteriota</taxon>
        <taxon>Desulfobacteria</taxon>
        <taxon>Desulfatiglandales</taxon>
        <taxon>Desulfatiglandaceae</taxon>
        <taxon>Desulfatiglans</taxon>
        <taxon>environmental samples</taxon>
    </lineage>
</organism>
<reference evidence="2" key="1">
    <citation type="submission" date="2018-07" db="EMBL/GenBank/DDBJ databases">
        <authorList>
            <consortium name="Genoscope - CEA"/>
            <person name="William W."/>
        </authorList>
    </citation>
    <scope>NUCLEOTIDE SEQUENCE</scope>
    <source>
        <strain evidence="2">IK1</strain>
    </source>
</reference>
<dbReference type="Gene3D" id="3.40.50.300">
    <property type="entry name" value="P-loop containing nucleotide triphosphate hydrolases"/>
    <property type="match status" value="1"/>
</dbReference>
<gene>
    <name evidence="2" type="ORF">TRIP_B330294</name>
</gene>
<accession>A0A653A7T2</accession>
<dbReference type="InterPro" id="IPR027417">
    <property type="entry name" value="P-loop_NTPase"/>
</dbReference>
<dbReference type="AlphaFoldDB" id="A0A653A7T2"/>
<dbReference type="GO" id="GO:0016887">
    <property type="term" value="F:ATP hydrolysis activity"/>
    <property type="evidence" value="ECO:0007669"/>
    <property type="project" value="TreeGrafter"/>
</dbReference>
<feature type="domain" description="AAA" evidence="1">
    <location>
        <begin position="129"/>
        <end position="286"/>
    </location>
</feature>
<proteinExistence type="predicted"/>
<dbReference type="Gene3D" id="3.40.50.2300">
    <property type="match status" value="1"/>
</dbReference>
<dbReference type="InterPro" id="IPR011006">
    <property type="entry name" value="CheY-like_superfamily"/>
</dbReference>
<dbReference type="GO" id="GO:0051782">
    <property type="term" value="P:negative regulation of cell division"/>
    <property type="evidence" value="ECO:0007669"/>
    <property type="project" value="TreeGrafter"/>
</dbReference>
<dbReference type="PANTHER" id="PTHR43384">
    <property type="entry name" value="SEPTUM SITE-DETERMINING PROTEIN MIND HOMOLOG, CHLOROPLASTIC-RELATED"/>
    <property type="match status" value="1"/>
</dbReference>
<dbReference type="Pfam" id="PF13614">
    <property type="entry name" value="AAA_31"/>
    <property type="match status" value="1"/>
</dbReference>
<sequence length="386" mass="43078">MPKDTILVSLSTDNTNTETFKEIIRFTEGFDILNPTDKRQPDLLILELGDKVEAQFALIESLLEKKAVGEIFLTSDKVDPGLLRRAMRLGVKEFFPQPIPVEEVKHALEGFRLRHTPSTSGVDDEQSCKILHVTGSKGGVGTTTAAVNLAVNLAKRKSRPSVVLVDMNFVSGEIPVFLDIHPKYHWGKISRNIDRLDNTFLASVMTKHSSGLDVLASPHSLSGNERATPEIARHILMLLKEIYRFIVVDTGHSTDETSLAILEMADHLLLLCILSLPCLANTRKLLQSYKELGYPKEHINVIANRCLKKSDIALKDAEEAIGQDFFFVLPNDYYTTMTAINLGKPLIDLAPKAEISNALKRLTDSLIPPDKQKASKGRQFLRFLKR</sequence>
<protein>
    <submittedName>
        <fullName evidence="2">AAA domain containing protein</fullName>
    </submittedName>
</protein>
<dbReference type="InterPro" id="IPR025669">
    <property type="entry name" value="AAA_dom"/>
</dbReference>
<dbReference type="GO" id="GO:0009898">
    <property type="term" value="C:cytoplasmic side of plasma membrane"/>
    <property type="evidence" value="ECO:0007669"/>
    <property type="project" value="TreeGrafter"/>
</dbReference>
<evidence type="ECO:0000313" key="2">
    <source>
        <dbReference type="EMBL" id="VBB44121.1"/>
    </source>
</evidence>